<comment type="function">
    <text evidence="1">Sequence-specific transcription factor which is part of a developmental regulatory system that provides cells with specific positional identities on the anterior-posterior axis.</text>
</comment>
<dbReference type="PROSITE" id="PS50071">
    <property type="entry name" value="HOMEOBOX_2"/>
    <property type="match status" value="1"/>
</dbReference>
<dbReference type="SUPFAM" id="SSF46689">
    <property type="entry name" value="Homeodomain-like"/>
    <property type="match status" value="1"/>
</dbReference>
<evidence type="ECO:0000256" key="7">
    <source>
        <dbReference type="RuleBase" id="RU000682"/>
    </source>
</evidence>
<dbReference type="PANTHER" id="PTHR24333:SF5">
    <property type="entry name" value="VENT HOMEOBOX"/>
    <property type="match status" value="1"/>
</dbReference>
<evidence type="ECO:0000313" key="11">
    <source>
        <dbReference type="Proteomes" id="UP001488805"/>
    </source>
</evidence>
<dbReference type="InterPro" id="IPR017970">
    <property type="entry name" value="Homeobox_CS"/>
</dbReference>
<dbReference type="GO" id="GO:0005634">
    <property type="term" value="C:nucleus"/>
    <property type="evidence" value="ECO:0007669"/>
    <property type="project" value="UniProtKB-SubCell"/>
</dbReference>
<name>A0AAW1FBG9_ZOAVI</name>
<dbReference type="Pfam" id="PF00046">
    <property type="entry name" value="Homeodomain"/>
    <property type="match status" value="1"/>
</dbReference>
<protein>
    <recommendedName>
        <fullName evidence="9">Homeobox domain-containing protein</fullName>
    </recommendedName>
</protein>
<keyword evidence="5 6" id="KW-0539">Nucleus</keyword>
<evidence type="ECO:0000256" key="3">
    <source>
        <dbReference type="ARBA" id="ARBA00023125"/>
    </source>
</evidence>
<dbReference type="InterPro" id="IPR009057">
    <property type="entry name" value="Homeodomain-like_sf"/>
</dbReference>
<accession>A0AAW1FBG9</accession>
<feature type="DNA-binding region" description="Homeobox" evidence="6">
    <location>
        <begin position="80"/>
        <end position="139"/>
    </location>
</feature>
<sequence>MQPVVAKVPLNHRTSFSVQDILDPTKFTRRIISAEDATGASSPRDEPGKQQLHPPTAGSCSPDEEAPCPPGKLQRPEAKSRRIRTAFTMEQLQILERSFRRCHYLSVLERHTVASAMRLSETQVKIWFQNRRTKWKKERPRGREAEEEEEHGFPSSSSFSSPLTYSPLYWQPRAPLQMFAPLPLAPFHHHYYAR</sequence>
<keyword evidence="4 6" id="KW-0371">Homeobox</keyword>
<dbReference type="SMART" id="SM00389">
    <property type="entry name" value="HOX"/>
    <property type="match status" value="1"/>
</dbReference>
<feature type="region of interest" description="Disordered" evidence="8">
    <location>
        <begin position="35"/>
        <end position="81"/>
    </location>
</feature>
<organism evidence="10 11">
    <name type="scientific">Zoarces viviparus</name>
    <name type="common">Viviparous eelpout</name>
    <name type="synonym">Blennius viviparus</name>
    <dbReference type="NCBI Taxonomy" id="48416"/>
    <lineage>
        <taxon>Eukaryota</taxon>
        <taxon>Metazoa</taxon>
        <taxon>Chordata</taxon>
        <taxon>Craniata</taxon>
        <taxon>Vertebrata</taxon>
        <taxon>Euteleostomi</taxon>
        <taxon>Actinopterygii</taxon>
        <taxon>Neopterygii</taxon>
        <taxon>Teleostei</taxon>
        <taxon>Neoteleostei</taxon>
        <taxon>Acanthomorphata</taxon>
        <taxon>Eupercaria</taxon>
        <taxon>Perciformes</taxon>
        <taxon>Cottioidei</taxon>
        <taxon>Zoarcales</taxon>
        <taxon>Zoarcidae</taxon>
        <taxon>Zoarcinae</taxon>
        <taxon>Zoarces</taxon>
    </lineage>
</organism>
<dbReference type="GO" id="GO:0000981">
    <property type="term" value="F:DNA-binding transcription factor activity, RNA polymerase II-specific"/>
    <property type="evidence" value="ECO:0007669"/>
    <property type="project" value="InterPro"/>
</dbReference>
<dbReference type="PANTHER" id="PTHR24333">
    <property type="entry name" value="HOMEO BOX HB9 LIKE A-RELATED"/>
    <property type="match status" value="1"/>
</dbReference>
<feature type="region of interest" description="Disordered" evidence="8">
    <location>
        <begin position="136"/>
        <end position="161"/>
    </location>
</feature>
<evidence type="ECO:0000313" key="10">
    <source>
        <dbReference type="EMBL" id="KAK9532172.1"/>
    </source>
</evidence>
<keyword evidence="3 6" id="KW-0238">DNA-binding</keyword>
<evidence type="ECO:0000256" key="8">
    <source>
        <dbReference type="SAM" id="MobiDB-lite"/>
    </source>
</evidence>
<evidence type="ECO:0000256" key="1">
    <source>
        <dbReference type="ARBA" id="ARBA00003263"/>
    </source>
</evidence>
<reference evidence="10 11" key="1">
    <citation type="journal article" date="2024" name="Genome Biol. Evol.">
        <title>Chromosome-level genome assembly of the viviparous eelpout Zoarces viviparus.</title>
        <authorList>
            <person name="Fuhrmann N."/>
            <person name="Brasseur M.V."/>
            <person name="Bakowski C.E."/>
            <person name="Podsiadlowski L."/>
            <person name="Prost S."/>
            <person name="Krehenwinkel H."/>
            <person name="Mayer C."/>
        </authorList>
    </citation>
    <scope>NUCLEOTIDE SEQUENCE [LARGE SCALE GENOMIC DNA]</scope>
    <source>
        <strain evidence="10">NO-MEL_2022_Ind0_liver</strain>
    </source>
</reference>
<keyword evidence="11" id="KW-1185">Reference proteome</keyword>
<evidence type="ECO:0000259" key="9">
    <source>
        <dbReference type="PROSITE" id="PS50071"/>
    </source>
</evidence>
<evidence type="ECO:0000256" key="5">
    <source>
        <dbReference type="ARBA" id="ARBA00023242"/>
    </source>
</evidence>
<dbReference type="InterPro" id="IPR050848">
    <property type="entry name" value="Homeobox_TF"/>
</dbReference>
<dbReference type="PROSITE" id="PS00027">
    <property type="entry name" value="HOMEOBOX_1"/>
    <property type="match status" value="1"/>
</dbReference>
<evidence type="ECO:0000256" key="2">
    <source>
        <dbReference type="ARBA" id="ARBA00004123"/>
    </source>
</evidence>
<dbReference type="AlphaFoldDB" id="A0AAW1FBG9"/>
<dbReference type="Gene3D" id="1.10.10.60">
    <property type="entry name" value="Homeodomain-like"/>
    <property type="match status" value="1"/>
</dbReference>
<dbReference type="Proteomes" id="UP001488805">
    <property type="component" value="Unassembled WGS sequence"/>
</dbReference>
<comment type="subcellular location">
    <subcellularLocation>
        <location evidence="2 6 7">Nucleus</location>
    </subcellularLocation>
</comment>
<comment type="caution">
    <text evidence="10">The sequence shown here is derived from an EMBL/GenBank/DDBJ whole genome shotgun (WGS) entry which is preliminary data.</text>
</comment>
<proteinExistence type="predicted"/>
<dbReference type="CDD" id="cd00086">
    <property type="entry name" value="homeodomain"/>
    <property type="match status" value="1"/>
</dbReference>
<dbReference type="InterPro" id="IPR001356">
    <property type="entry name" value="HD"/>
</dbReference>
<evidence type="ECO:0000256" key="4">
    <source>
        <dbReference type="ARBA" id="ARBA00023155"/>
    </source>
</evidence>
<gene>
    <name evidence="10" type="ORF">VZT92_009571</name>
</gene>
<evidence type="ECO:0000256" key="6">
    <source>
        <dbReference type="PROSITE-ProRule" id="PRU00108"/>
    </source>
</evidence>
<dbReference type="EMBL" id="JBCEZU010000078">
    <property type="protein sequence ID" value="KAK9532172.1"/>
    <property type="molecule type" value="Genomic_DNA"/>
</dbReference>
<feature type="domain" description="Homeobox" evidence="9">
    <location>
        <begin position="78"/>
        <end position="138"/>
    </location>
</feature>
<dbReference type="GO" id="GO:0003677">
    <property type="term" value="F:DNA binding"/>
    <property type="evidence" value="ECO:0007669"/>
    <property type="project" value="UniProtKB-UniRule"/>
</dbReference>